<dbReference type="EMBL" id="MN740536">
    <property type="protein sequence ID" value="QHU32212.1"/>
    <property type="molecule type" value="Genomic_DNA"/>
</dbReference>
<evidence type="ECO:0000256" key="2">
    <source>
        <dbReference type="ARBA" id="ARBA00022741"/>
    </source>
</evidence>
<dbReference type="PANTHER" id="PTHR11669:SF20">
    <property type="entry name" value="REPLICATION FACTOR C SUBUNIT 4"/>
    <property type="match status" value="1"/>
</dbReference>
<dbReference type="GO" id="GO:0006281">
    <property type="term" value="P:DNA repair"/>
    <property type="evidence" value="ECO:0007669"/>
    <property type="project" value="TreeGrafter"/>
</dbReference>
<dbReference type="GO" id="GO:0006261">
    <property type="term" value="P:DNA-templated DNA replication"/>
    <property type="evidence" value="ECO:0007669"/>
    <property type="project" value="TreeGrafter"/>
</dbReference>
<reference evidence="5" key="1">
    <citation type="journal article" date="2020" name="Nature">
        <title>Giant virus diversity and host interactions through global metagenomics.</title>
        <authorList>
            <person name="Schulz F."/>
            <person name="Roux S."/>
            <person name="Paez-Espino D."/>
            <person name="Jungbluth S."/>
            <person name="Walsh D.A."/>
            <person name="Denef V.J."/>
            <person name="McMahon K.D."/>
            <person name="Konstantinidis K.T."/>
            <person name="Eloe-Fadrosh E.A."/>
            <person name="Kyrpides N.C."/>
            <person name="Woyke T."/>
        </authorList>
    </citation>
    <scope>NUCLEOTIDE SEQUENCE</scope>
    <source>
        <strain evidence="5">GVMAG-M-3300027963-9</strain>
    </source>
</reference>
<dbReference type="InterPro" id="IPR003593">
    <property type="entry name" value="AAA+_ATPase"/>
</dbReference>
<evidence type="ECO:0000256" key="1">
    <source>
        <dbReference type="ARBA" id="ARBA00022705"/>
    </source>
</evidence>
<dbReference type="InterPro" id="IPR003959">
    <property type="entry name" value="ATPase_AAA_core"/>
</dbReference>
<dbReference type="AlphaFoldDB" id="A0A6C0LSH9"/>
<feature type="domain" description="AAA+ ATPase" evidence="4">
    <location>
        <begin position="24"/>
        <end position="162"/>
    </location>
</feature>
<name>A0A6C0LSH9_9ZZZZ</name>
<proteinExistence type="predicted"/>
<dbReference type="SUPFAM" id="SSF52540">
    <property type="entry name" value="P-loop containing nucleoside triphosphate hydrolases"/>
    <property type="match status" value="1"/>
</dbReference>
<dbReference type="CDD" id="cd00009">
    <property type="entry name" value="AAA"/>
    <property type="match status" value="1"/>
</dbReference>
<dbReference type="PANTHER" id="PTHR11669">
    <property type="entry name" value="REPLICATION FACTOR C / DNA POLYMERASE III GAMMA-TAU SUBUNIT"/>
    <property type="match status" value="1"/>
</dbReference>
<keyword evidence="1" id="KW-0235">DNA replication</keyword>
<dbReference type="GO" id="GO:0005524">
    <property type="term" value="F:ATP binding"/>
    <property type="evidence" value="ECO:0007669"/>
    <property type="project" value="UniProtKB-KW"/>
</dbReference>
<keyword evidence="2" id="KW-0547">Nucleotide-binding</keyword>
<dbReference type="GO" id="GO:0016887">
    <property type="term" value="F:ATP hydrolysis activity"/>
    <property type="evidence" value="ECO:0007669"/>
    <property type="project" value="InterPro"/>
</dbReference>
<keyword evidence="3" id="KW-0067">ATP-binding</keyword>
<protein>
    <recommendedName>
        <fullName evidence="4">AAA+ ATPase domain-containing protein</fullName>
    </recommendedName>
</protein>
<dbReference type="InterPro" id="IPR050238">
    <property type="entry name" value="DNA_Rep/Repair_Clamp_Loader"/>
</dbReference>
<dbReference type="GO" id="GO:0003689">
    <property type="term" value="F:DNA clamp loader activity"/>
    <property type="evidence" value="ECO:0007669"/>
    <property type="project" value="TreeGrafter"/>
</dbReference>
<organism evidence="5">
    <name type="scientific">viral metagenome</name>
    <dbReference type="NCBI Taxonomy" id="1070528"/>
    <lineage>
        <taxon>unclassified sequences</taxon>
        <taxon>metagenomes</taxon>
        <taxon>organismal metagenomes</taxon>
    </lineage>
</organism>
<evidence type="ECO:0000313" key="5">
    <source>
        <dbReference type="EMBL" id="QHU32212.1"/>
    </source>
</evidence>
<accession>A0A6C0LSH9</accession>
<dbReference type="GO" id="GO:0005634">
    <property type="term" value="C:nucleus"/>
    <property type="evidence" value="ECO:0007669"/>
    <property type="project" value="TreeGrafter"/>
</dbReference>
<dbReference type="InterPro" id="IPR027417">
    <property type="entry name" value="P-loop_NTPase"/>
</dbReference>
<evidence type="ECO:0000256" key="3">
    <source>
        <dbReference type="ARBA" id="ARBA00022840"/>
    </source>
</evidence>
<dbReference type="GO" id="GO:0005663">
    <property type="term" value="C:DNA replication factor C complex"/>
    <property type="evidence" value="ECO:0007669"/>
    <property type="project" value="TreeGrafter"/>
</dbReference>
<evidence type="ECO:0000259" key="4">
    <source>
        <dbReference type="SMART" id="SM00382"/>
    </source>
</evidence>
<dbReference type="SMART" id="SM00382">
    <property type="entry name" value="AAA"/>
    <property type="match status" value="1"/>
</dbReference>
<dbReference type="Gene3D" id="3.40.50.300">
    <property type="entry name" value="P-loop containing nucleotide triphosphate hydrolases"/>
    <property type="match status" value="1"/>
</dbReference>
<dbReference type="Pfam" id="PF00004">
    <property type="entry name" value="AAA"/>
    <property type="match status" value="1"/>
</dbReference>
<sequence>MTSEIEEKSRVERCLDAMIQNTSSFQHCIFVGPPGCGKTTAAWNIVSQFYKTPLERVGRALFLNASDERSLEAIRSKVYPFAESAGSGLFGYSDKPKVIIFDEVETLTEPAQLALRPLLEKPTTEILVFFLCNSLCKIHPSLRTRFFILRFDPLSEIVLRKRLSVVKPDTLSPGKFDVRLRRSDFRFFLLNPKDTQKATKWLCSLMTLHPSQRKAFWEECYNEMSLQTFGCHMLTLSLVTNTAFNLWKKWIELCDPNLSPWITKESAIDTMENIWSGFMNATVQKMNGQPA</sequence>